<evidence type="ECO:0000313" key="1">
    <source>
        <dbReference type="EMBL" id="USP77589.1"/>
    </source>
</evidence>
<name>A0A9Q9DTB2_CURCL</name>
<accession>A0A9Q9DTB2</accession>
<protein>
    <submittedName>
        <fullName evidence="1">Uncharacterized protein</fullName>
    </submittedName>
</protein>
<dbReference type="EMBL" id="CP089276">
    <property type="protein sequence ID" value="USP77589.1"/>
    <property type="molecule type" value="Genomic_DNA"/>
</dbReference>
<organism evidence="1 2">
    <name type="scientific">Curvularia clavata</name>
    <dbReference type="NCBI Taxonomy" id="95742"/>
    <lineage>
        <taxon>Eukaryota</taxon>
        <taxon>Fungi</taxon>
        <taxon>Dikarya</taxon>
        <taxon>Ascomycota</taxon>
        <taxon>Pezizomycotina</taxon>
        <taxon>Dothideomycetes</taxon>
        <taxon>Pleosporomycetidae</taxon>
        <taxon>Pleosporales</taxon>
        <taxon>Pleosporineae</taxon>
        <taxon>Pleosporaceae</taxon>
        <taxon>Curvularia</taxon>
    </lineage>
</organism>
<dbReference type="OrthoDB" id="3687003at2759"/>
<dbReference type="Proteomes" id="UP001056012">
    <property type="component" value="Chromosome 3"/>
</dbReference>
<keyword evidence="2" id="KW-1185">Reference proteome</keyword>
<sequence>MPFIQDEPRSFVTQPRPPSIQANYLSSSAAVPPAGYAISTAATCSCVRGANGAVTHACTTASYIPQPVVAPPQDATTQNADLVFIGGQFDNN</sequence>
<proteinExistence type="predicted"/>
<dbReference type="VEuPathDB" id="FungiDB:yc1106_04863"/>
<dbReference type="AlphaFoldDB" id="A0A9Q9DTB2"/>
<gene>
    <name evidence="1" type="ORF">yc1106_04863</name>
</gene>
<reference evidence="1" key="1">
    <citation type="submission" date="2021-12" db="EMBL/GenBank/DDBJ databases">
        <title>Curvularia clavata genome.</title>
        <authorList>
            <person name="Cao Y."/>
        </authorList>
    </citation>
    <scope>NUCLEOTIDE SEQUENCE</scope>
    <source>
        <strain evidence="1">Yc1106</strain>
    </source>
</reference>
<evidence type="ECO:0000313" key="2">
    <source>
        <dbReference type="Proteomes" id="UP001056012"/>
    </source>
</evidence>